<dbReference type="Pfam" id="PF13385">
    <property type="entry name" value="Laminin_G_3"/>
    <property type="match status" value="1"/>
</dbReference>
<dbReference type="InterPro" id="IPR013320">
    <property type="entry name" value="ConA-like_dom_sf"/>
</dbReference>
<dbReference type="Pfam" id="PF07699">
    <property type="entry name" value="Ephrin_rec_like"/>
    <property type="match status" value="1"/>
</dbReference>
<evidence type="ECO:0000313" key="2">
    <source>
        <dbReference type="EMBL" id="GMI21665.1"/>
    </source>
</evidence>
<feature type="domain" description="Tyrosine-protein kinase ephrin type A/B receptor-like" evidence="1">
    <location>
        <begin position="111"/>
        <end position="144"/>
    </location>
</feature>
<sequence length="144" mass="15395">MKVYKNGVLAGSNENGYEPNTMTRTNHFLGRSNWDSDPFLDGSIAFLRMWHDEELDQDAISALFLERDMVWCPVGRYSPTGNGGCEACASGKSTNGLAATSEDTCEECVPGKYSDSSLTACTNCAPGTFNPTPGATSCQSCPEG</sequence>
<dbReference type="EMBL" id="BRYB01003845">
    <property type="protein sequence ID" value="GMI21665.1"/>
    <property type="molecule type" value="Genomic_DNA"/>
</dbReference>
<dbReference type="Gene3D" id="2.10.50.10">
    <property type="entry name" value="Tumor Necrosis Factor Receptor, subunit A, domain 2"/>
    <property type="match status" value="1"/>
</dbReference>
<comment type="caution">
    <text evidence="2">The sequence shown here is derived from an EMBL/GenBank/DDBJ whole genome shotgun (WGS) entry which is preliminary data.</text>
</comment>
<feature type="non-terminal residue" evidence="2">
    <location>
        <position position="144"/>
    </location>
</feature>
<evidence type="ECO:0000259" key="1">
    <source>
        <dbReference type="Pfam" id="PF07699"/>
    </source>
</evidence>
<protein>
    <recommendedName>
        <fullName evidence="1">Tyrosine-protein kinase ephrin type A/B receptor-like domain-containing protein</fullName>
    </recommendedName>
</protein>
<name>A0ABQ6M8R1_9STRA</name>
<dbReference type="InterPro" id="IPR009030">
    <property type="entry name" value="Growth_fac_rcpt_cys_sf"/>
</dbReference>
<proteinExistence type="predicted"/>
<dbReference type="PANTHER" id="PTHR46967">
    <property type="entry name" value="INSULIN-LIKE GROWTH FACTOR BINDING PROTEIN,N-TERMINAL"/>
    <property type="match status" value="1"/>
</dbReference>
<evidence type="ECO:0000313" key="3">
    <source>
        <dbReference type="Proteomes" id="UP001165060"/>
    </source>
</evidence>
<dbReference type="SMART" id="SM01411">
    <property type="entry name" value="Ephrin_rec_like"/>
    <property type="match status" value="1"/>
</dbReference>
<organism evidence="2 3">
    <name type="scientific">Tetraparma gracilis</name>
    <dbReference type="NCBI Taxonomy" id="2962635"/>
    <lineage>
        <taxon>Eukaryota</taxon>
        <taxon>Sar</taxon>
        <taxon>Stramenopiles</taxon>
        <taxon>Ochrophyta</taxon>
        <taxon>Bolidophyceae</taxon>
        <taxon>Parmales</taxon>
        <taxon>Triparmaceae</taxon>
        <taxon>Tetraparma</taxon>
    </lineage>
</organism>
<accession>A0ABQ6M8R1</accession>
<keyword evidence="3" id="KW-1185">Reference proteome</keyword>
<dbReference type="SUPFAM" id="SSF49899">
    <property type="entry name" value="Concanavalin A-like lectins/glucanases"/>
    <property type="match status" value="1"/>
</dbReference>
<dbReference type="Gene3D" id="2.60.120.200">
    <property type="match status" value="1"/>
</dbReference>
<dbReference type="PANTHER" id="PTHR46967:SF2">
    <property type="entry name" value="SUSHI, VON WILLEBRAND FACTOR TYPE A, EGF AND PENTRAXIN DOMAIN-CONTAINING PROTEIN 1-LIKE"/>
    <property type="match status" value="1"/>
</dbReference>
<gene>
    <name evidence="2" type="ORF">TeGR_g12949</name>
</gene>
<reference evidence="2 3" key="1">
    <citation type="journal article" date="2023" name="Commun. Biol.">
        <title>Genome analysis of Parmales, the sister group of diatoms, reveals the evolutionary specialization of diatoms from phago-mixotrophs to photoautotrophs.</title>
        <authorList>
            <person name="Ban H."/>
            <person name="Sato S."/>
            <person name="Yoshikawa S."/>
            <person name="Yamada K."/>
            <person name="Nakamura Y."/>
            <person name="Ichinomiya M."/>
            <person name="Sato N."/>
            <person name="Blanc-Mathieu R."/>
            <person name="Endo H."/>
            <person name="Kuwata A."/>
            <person name="Ogata H."/>
        </authorList>
    </citation>
    <scope>NUCLEOTIDE SEQUENCE [LARGE SCALE GENOMIC DNA]</scope>
</reference>
<dbReference type="Proteomes" id="UP001165060">
    <property type="component" value="Unassembled WGS sequence"/>
</dbReference>
<dbReference type="SUPFAM" id="SSF57184">
    <property type="entry name" value="Growth factor receptor domain"/>
    <property type="match status" value="1"/>
</dbReference>
<dbReference type="InterPro" id="IPR011641">
    <property type="entry name" value="Tyr-kin_ephrin_A/B_rcpt-like"/>
</dbReference>